<feature type="compositionally biased region" description="Basic and acidic residues" evidence="1">
    <location>
        <begin position="41"/>
        <end position="55"/>
    </location>
</feature>
<keyword evidence="3" id="KW-1185">Reference proteome</keyword>
<evidence type="ECO:0000313" key="3">
    <source>
        <dbReference type="Proteomes" id="UP000326757"/>
    </source>
</evidence>
<accession>A0A5N6K4K2</accession>
<name>A0A5N6K4K2_MONLA</name>
<evidence type="ECO:0000313" key="2">
    <source>
        <dbReference type="EMBL" id="KAB8297280.1"/>
    </source>
</evidence>
<reference evidence="2 3" key="1">
    <citation type="submission" date="2019-06" db="EMBL/GenBank/DDBJ databases">
        <title>Genome Sequence of the Brown Rot Fungal Pathogen Monilinia laxa.</title>
        <authorList>
            <person name="De Miccolis Angelini R.M."/>
            <person name="Landi L."/>
            <person name="Abate D."/>
            <person name="Pollastro S."/>
            <person name="Romanazzi G."/>
            <person name="Faretra F."/>
        </authorList>
    </citation>
    <scope>NUCLEOTIDE SEQUENCE [LARGE SCALE GENOMIC DNA]</scope>
    <source>
        <strain evidence="2 3">Mlax316</strain>
    </source>
</reference>
<dbReference type="AlphaFoldDB" id="A0A5N6K4K2"/>
<feature type="compositionally biased region" description="Basic and acidic residues" evidence="1">
    <location>
        <begin position="15"/>
        <end position="31"/>
    </location>
</feature>
<dbReference type="GO" id="GO:0005884">
    <property type="term" value="C:actin filament"/>
    <property type="evidence" value="ECO:0007669"/>
    <property type="project" value="TreeGrafter"/>
</dbReference>
<sequence>MSGFKDTLKGGWHPKSKDGKSKESWRGDFKGIDQVAGWMGKGKDTSREDALEHRSTPISALKDPSSFGPPPKSVKYHGSAALPPPTSLSSQSKSDTGGLGAPIPQSEIRAQEEAEEAERRRQEEEEASKPKPPPMPYRANTTGLSVAHLPPPPGRKDGADGRIAPPTSIADKPKPPGLPPRLPPRQNSSPAPSAPSPPPTYGAATSGDPHRGILNQGALNRLGAAGISVPGFGIGSTKSKPALPPPPTRSSTNSSPPPPPARTSSPQLPPRTSSPQLPSRTSSPKVPSRTSSPQLSELQSRFSKLTTSPTPAPNLPPPTSGTTLAQKQAALKTASAFHKDPTSISLAEARTAASTANNFRERHGEQVKSGWASANKLNAKYGIADKVGSYGGLQGRNDAAEERGGSAGANGGGGGAGFNGAALVLGKKKPAPPPPKKKLELGGGGGGSAAGAGAGAGGLGNDTPPPIPMATKPKPSSLVWMDVFYFDSQSYPDLEHRVEQAQSMLQN</sequence>
<feature type="region of interest" description="Disordered" evidence="1">
    <location>
        <begin position="388"/>
        <end position="474"/>
    </location>
</feature>
<feature type="compositionally biased region" description="Pro residues" evidence="1">
    <location>
        <begin position="310"/>
        <end position="319"/>
    </location>
</feature>
<gene>
    <name evidence="2" type="ORF">EYC80_002639</name>
</gene>
<dbReference type="PANTHER" id="PTHR45691">
    <property type="entry name" value="PROTEIN DIAPHANOUS"/>
    <property type="match status" value="1"/>
</dbReference>
<comment type="caution">
    <text evidence="2">The sequence shown here is derived from an EMBL/GenBank/DDBJ whole genome shotgun (WGS) entry which is preliminary data.</text>
</comment>
<dbReference type="InterPro" id="IPR051412">
    <property type="entry name" value="Formin_Homology_Diaphanous_sf"/>
</dbReference>
<dbReference type="EMBL" id="VIGI01000008">
    <property type="protein sequence ID" value="KAB8297280.1"/>
    <property type="molecule type" value="Genomic_DNA"/>
</dbReference>
<feature type="compositionally biased region" description="Gly residues" evidence="1">
    <location>
        <begin position="405"/>
        <end position="418"/>
    </location>
</feature>
<organism evidence="2 3">
    <name type="scientific">Monilinia laxa</name>
    <name type="common">Brown rot fungus</name>
    <name type="synonym">Sclerotinia laxa</name>
    <dbReference type="NCBI Taxonomy" id="61186"/>
    <lineage>
        <taxon>Eukaryota</taxon>
        <taxon>Fungi</taxon>
        <taxon>Dikarya</taxon>
        <taxon>Ascomycota</taxon>
        <taxon>Pezizomycotina</taxon>
        <taxon>Leotiomycetes</taxon>
        <taxon>Helotiales</taxon>
        <taxon>Sclerotiniaceae</taxon>
        <taxon>Monilinia</taxon>
    </lineage>
</organism>
<dbReference type="OrthoDB" id="3357271at2759"/>
<protein>
    <submittedName>
        <fullName evidence="2">Uncharacterized protein</fullName>
    </submittedName>
</protein>
<feature type="compositionally biased region" description="Gly residues" evidence="1">
    <location>
        <begin position="441"/>
        <end position="460"/>
    </location>
</feature>
<evidence type="ECO:0000256" key="1">
    <source>
        <dbReference type="SAM" id="MobiDB-lite"/>
    </source>
</evidence>
<dbReference type="Proteomes" id="UP000326757">
    <property type="component" value="Unassembled WGS sequence"/>
</dbReference>
<feature type="compositionally biased region" description="Polar residues" evidence="1">
    <location>
        <begin position="271"/>
        <end position="304"/>
    </location>
</feature>
<feature type="compositionally biased region" description="Basic and acidic residues" evidence="1">
    <location>
        <begin position="109"/>
        <end position="129"/>
    </location>
</feature>
<proteinExistence type="predicted"/>
<dbReference type="PANTHER" id="PTHR45691:SF6">
    <property type="entry name" value="PROTEIN DIAPHANOUS"/>
    <property type="match status" value="1"/>
</dbReference>
<dbReference type="GO" id="GO:0030041">
    <property type="term" value="P:actin filament polymerization"/>
    <property type="evidence" value="ECO:0007669"/>
    <property type="project" value="TreeGrafter"/>
</dbReference>
<feature type="region of interest" description="Disordered" evidence="1">
    <location>
        <begin position="1"/>
        <end position="341"/>
    </location>
</feature>